<proteinExistence type="predicted"/>
<accession>A0ABQ2KK22</accession>
<reference evidence="5" key="1">
    <citation type="journal article" date="2019" name="Int. J. Syst. Evol. Microbiol.">
        <title>The Global Catalogue of Microorganisms (GCM) 10K type strain sequencing project: providing services to taxonomists for standard genome sequencing and annotation.</title>
        <authorList>
            <consortium name="The Broad Institute Genomics Platform"/>
            <consortium name="The Broad Institute Genome Sequencing Center for Infectious Disease"/>
            <person name="Wu L."/>
            <person name="Ma J."/>
        </authorList>
    </citation>
    <scope>NUCLEOTIDE SEQUENCE [LARGE SCALE GENOMIC DNA]</scope>
    <source>
        <strain evidence="5">CGMCC 1.6960</strain>
    </source>
</reference>
<name>A0ABQ2KK22_9MICO</name>
<evidence type="ECO:0000313" key="4">
    <source>
        <dbReference type="EMBL" id="GGN84334.1"/>
    </source>
</evidence>
<feature type="domain" description="EfeO-type cupredoxin-like" evidence="3">
    <location>
        <begin position="63"/>
        <end position="151"/>
    </location>
</feature>
<dbReference type="InterPro" id="IPR028096">
    <property type="entry name" value="EfeO_Cupredoxin"/>
</dbReference>
<evidence type="ECO:0000256" key="1">
    <source>
        <dbReference type="SAM" id="MobiDB-lite"/>
    </source>
</evidence>
<feature type="signal peptide" evidence="2">
    <location>
        <begin position="1"/>
        <end position="24"/>
    </location>
</feature>
<comment type="caution">
    <text evidence="4">The sequence shown here is derived from an EMBL/GenBank/DDBJ whole genome shotgun (WGS) entry which is preliminary data.</text>
</comment>
<keyword evidence="5" id="KW-1185">Reference proteome</keyword>
<dbReference type="Proteomes" id="UP000626982">
    <property type="component" value="Unassembled WGS sequence"/>
</dbReference>
<dbReference type="PROSITE" id="PS51257">
    <property type="entry name" value="PROKAR_LIPOPROTEIN"/>
    <property type="match status" value="1"/>
</dbReference>
<evidence type="ECO:0000259" key="3">
    <source>
        <dbReference type="Pfam" id="PF13473"/>
    </source>
</evidence>
<dbReference type="EMBL" id="BMLM01000001">
    <property type="protein sequence ID" value="GGN84334.1"/>
    <property type="molecule type" value="Genomic_DNA"/>
</dbReference>
<dbReference type="Pfam" id="PF13473">
    <property type="entry name" value="Cupredoxin_1"/>
    <property type="match status" value="1"/>
</dbReference>
<dbReference type="SUPFAM" id="SSF49503">
    <property type="entry name" value="Cupredoxins"/>
    <property type="match status" value="1"/>
</dbReference>
<sequence length="155" mass="15446">MARIRPTLAAVAAALLLAGCSSPATPDASSTEAPPSATTGATSDAGSGSGSDDASSMALMAVVGTADDPEAYEISITDADGQPVTSVPAGDYELTFVDESTMHNFHLMGPGGVDIATDVAGSDTSTVEVTLEPGTYEYLCDPHPSSMTGTLEVTG</sequence>
<feature type="chain" id="PRO_5045118513" description="EfeO-type cupredoxin-like domain-containing protein" evidence="2">
    <location>
        <begin position="25"/>
        <end position="155"/>
    </location>
</feature>
<feature type="region of interest" description="Disordered" evidence="1">
    <location>
        <begin position="22"/>
        <end position="54"/>
    </location>
</feature>
<evidence type="ECO:0000313" key="5">
    <source>
        <dbReference type="Proteomes" id="UP000626982"/>
    </source>
</evidence>
<organism evidence="4 5">
    <name type="scientific">Agrococcus terreus</name>
    <dbReference type="NCBI Taxonomy" id="574649"/>
    <lineage>
        <taxon>Bacteria</taxon>
        <taxon>Bacillati</taxon>
        <taxon>Actinomycetota</taxon>
        <taxon>Actinomycetes</taxon>
        <taxon>Micrococcales</taxon>
        <taxon>Microbacteriaceae</taxon>
        <taxon>Agrococcus</taxon>
    </lineage>
</organism>
<evidence type="ECO:0000256" key="2">
    <source>
        <dbReference type="SAM" id="SignalP"/>
    </source>
</evidence>
<dbReference type="InterPro" id="IPR008972">
    <property type="entry name" value="Cupredoxin"/>
</dbReference>
<dbReference type="RefSeq" id="WP_188717645.1">
    <property type="nucleotide sequence ID" value="NZ_BAABBD010000002.1"/>
</dbReference>
<dbReference type="Gene3D" id="2.60.40.420">
    <property type="entry name" value="Cupredoxins - blue copper proteins"/>
    <property type="match status" value="1"/>
</dbReference>
<keyword evidence="2" id="KW-0732">Signal</keyword>
<gene>
    <name evidence="4" type="ORF">GCM10010968_15970</name>
</gene>
<protein>
    <recommendedName>
        <fullName evidence="3">EfeO-type cupredoxin-like domain-containing protein</fullName>
    </recommendedName>
</protein>